<keyword evidence="1" id="KW-1133">Transmembrane helix</keyword>
<name>L8X3D5_THACA</name>
<dbReference type="AlphaFoldDB" id="L8X3D5"/>
<comment type="caution">
    <text evidence="2">The sequence shown here is derived from an EMBL/GenBank/DDBJ whole genome shotgun (WGS) entry which is preliminary data.</text>
</comment>
<keyword evidence="1" id="KW-0472">Membrane</keyword>
<dbReference type="HOGENOM" id="CLU_2639783_0_0_1"/>
<evidence type="ECO:0000313" key="3">
    <source>
        <dbReference type="Proteomes" id="UP000011668"/>
    </source>
</evidence>
<sequence length="77" mass="9079">MPTHRFHDPYFLDFFARLMFDSFPCALVCSITLFWSAGVDDKGGRWLHLCIEQSSAECLWLAYIHPGVHQYRTRRIT</sequence>
<dbReference type="Proteomes" id="UP000011668">
    <property type="component" value="Unassembled WGS sequence"/>
</dbReference>
<reference evidence="2 3" key="1">
    <citation type="journal article" date="2013" name="Nat. Commun.">
        <title>The evolution and pathogenic mechanisms of the rice sheath blight pathogen.</title>
        <authorList>
            <person name="Zheng A."/>
            <person name="Lin R."/>
            <person name="Xu L."/>
            <person name="Qin P."/>
            <person name="Tang C."/>
            <person name="Ai P."/>
            <person name="Zhang D."/>
            <person name="Liu Y."/>
            <person name="Sun Z."/>
            <person name="Feng H."/>
            <person name="Wang Y."/>
            <person name="Chen Y."/>
            <person name="Liang X."/>
            <person name="Fu R."/>
            <person name="Li Q."/>
            <person name="Zhang J."/>
            <person name="Yu X."/>
            <person name="Xie Z."/>
            <person name="Ding L."/>
            <person name="Guan P."/>
            <person name="Tang J."/>
            <person name="Liang Y."/>
            <person name="Wang S."/>
            <person name="Deng Q."/>
            <person name="Li S."/>
            <person name="Zhu J."/>
            <person name="Wang L."/>
            <person name="Liu H."/>
            <person name="Li P."/>
        </authorList>
    </citation>
    <scope>NUCLEOTIDE SEQUENCE [LARGE SCALE GENOMIC DNA]</scope>
    <source>
        <strain evidence="3">AG-1 IA</strain>
    </source>
</reference>
<keyword evidence="1" id="KW-0812">Transmembrane</keyword>
<feature type="transmembrane region" description="Helical" evidence="1">
    <location>
        <begin position="14"/>
        <end position="35"/>
    </location>
</feature>
<protein>
    <submittedName>
        <fullName evidence="2">Uncharacterized protein</fullName>
    </submittedName>
</protein>
<dbReference type="EMBL" id="AFRT01000280">
    <property type="protein sequence ID" value="ELU44720.1"/>
    <property type="molecule type" value="Genomic_DNA"/>
</dbReference>
<gene>
    <name evidence="2" type="ORF">AG1IA_01261</name>
</gene>
<accession>L8X3D5</accession>
<proteinExistence type="predicted"/>
<organism evidence="2 3">
    <name type="scientific">Thanatephorus cucumeris (strain AG1-IA)</name>
    <name type="common">Rice sheath blight fungus</name>
    <name type="synonym">Rhizoctonia solani</name>
    <dbReference type="NCBI Taxonomy" id="983506"/>
    <lineage>
        <taxon>Eukaryota</taxon>
        <taxon>Fungi</taxon>
        <taxon>Dikarya</taxon>
        <taxon>Basidiomycota</taxon>
        <taxon>Agaricomycotina</taxon>
        <taxon>Agaricomycetes</taxon>
        <taxon>Cantharellales</taxon>
        <taxon>Ceratobasidiaceae</taxon>
        <taxon>Rhizoctonia</taxon>
        <taxon>Rhizoctonia solani AG-1</taxon>
    </lineage>
</organism>
<evidence type="ECO:0000313" key="2">
    <source>
        <dbReference type="EMBL" id="ELU44720.1"/>
    </source>
</evidence>
<keyword evidence="3" id="KW-1185">Reference proteome</keyword>
<evidence type="ECO:0000256" key="1">
    <source>
        <dbReference type="SAM" id="Phobius"/>
    </source>
</evidence>